<dbReference type="Pfam" id="PF01863">
    <property type="entry name" value="YgjP-like"/>
    <property type="match status" value="1"/>
</dbReference>
<dbReference type="Proteomes" id="UP001595536">
    <property type="component" value="Unassembled WGS sequence"/>
</dbReference>
<evidence type="ECO:0000313" key="3">
    <source>
        <dbReference type="Proteomes" id="UP001595536"/>
    </source>
</evidence>
<protein>
    <submittedName>
        <fullName evidence="2">M48 family metallopeptidase</fullName>
    </submittedName>
</protein>
<dbReference type="PANTHER" id="PTHR30399">
    <property type="entry name" value="UNCHARACTERIZED PROTEIN YGJP"/>
    <property type="match status" value="1"/>
</dbReference>
<dbReference type="RefSeq" id="WP_376832220.1">
    <property type="nucleotide sequence ID" value="NZ_JBHLWR010000006.1"/>
</dbReference>
<dbReference type="CDD" id="cd07344">
    <property type="entry name" value="M48_yhfN_like"/>
    <property type="match status" value="1"/>
</dbReference>
<keyword evidence="3" id="KW-1185">Reference proteome</keyword>
<dbReference type="InterPro" id="IPR002725">
    <property type="entry name" value="YgjP-like_metallopeptidase"/>
</dbReference>
<feature type="domain" description="YgjP-like metallopeptidase" evidence="1">
    <location>
        <begin position="34"/>
        <end position="237"/>
    </location>
</feature>
<dbReference type="EMBL" id="JBHRUV010000070">
    <property type="protein sequence ID" value="MFC3267002.1"/>
    <property type="molecule type" value="Genomic_DNA"/>
</dbReference>
<reference evidence="3" key="1">
    <citation type="journal article" date="2019" name="Int. J. Syst. Evol. Microbiol.">
        <title>The Global Catalogue of Microorganisms (GCM) 10K type strain sequencing project: providing services to taxonomists for standard genome sequencing and annotation.</title>
        <authorList>
            <consortium name="The Broad Institute Genomics Platform"/>
            <consortium name="The Broad Institute Genome Sequencing Center for Infectious Disease"/>
            <person name="Wu L."/>
            <person name="Ma J."/>
        </authorList>
    </citation>
    <scope>NUCLEOTIDE SEQUENCE [LARGE SCALE GENOMIC DNA]</scope>
    <source>
        <strain evidence="3">CCM 7941</strain>
    </source>
</reference>
<comment type="caution">
    <text evidence="2">The sequence shown here is derived from an EMBL/GenBank/DDBJ whole genome shotgun (WGS) entry which is preliminary data.</text>
</comment>
<dbReference type="PANTHER" id="PTHR30399:SF1">
    <property type="entry name" value="UTP PYROPHOSPHATASE"/>
    <property type="match status" value="1"/>
</dbReference>
<evidence type="ECO:0000259" key="1">
    <source>
        <dbReference type="Pfam" id="PF01863"/>
    </source>
</evidence>
<accession>A0ABV7LGD1</accession>
<gene>
    <name evidence="2" type="ORF">ACFOEX_11665</name>
</gene>
<organism evidence="2 3">
    <name type="scientific">Camelimonas abortus</name>
    <dbReference type="NCBI Taxonomy" id="1017184"/>
    <lineage>
        <taxon>Bacteria</taxon>
        <taxon>Pseudomonadati</taxon>
        <taxon>Pseudomonadota</taxon>
        <taxon>Alphaproteobacteria</taxon>
        <taxon>Hyphomicrobiales</taxon>
        <taxon>Chelatococcaceae</taxon>
        <taxon>Camelimonas</taxon>
    </lineage>
</organism>
<sequence>MQLFKRSSPGEQVVSVRAGGETCQVTLRRRRDARRLTLRVSQVTGEATLTMPQRGDLQAALRFLETHGEWIAARVRRVPERIPFVPGAVAPLRGTPHRLVWREDARATPVIAAGRDGGPMIIAGGDPRHFPRRVQELLKRLAAADLEAAVAYYASRLAVRPRGVTLRDQRTRWGSCTAAGRLNFSWRLVMAPPYVLDYLAAHEVCHLREMNHSDRFWALVYRLCPHTDAAESWLKEHGAGLHRYGAAPAARRTPPAPAAPLP</sequence>
<evidence type="ECO:0000313" key="2">
    <source>
        <dbReference type="EMBL" id="MFC3267002.1"/>
    </source>
</evidence>
<dbReference type="InterPro" id="IPR053136">
    <property type="entry name" value="UTP_pyrophosphatase-like"/>
</dbReference>
<name>A0ABV7LGD1_9HYPH</name>
<proteinExistence type="predicted"/>
<dbReference type="Gene3D" id="3.30.2010.10">
    <property type="entry name" value="Metalloproteases ('zincins'), catalytic domain"/>
    <property type="match status" value="1"/>
</dbReference>